<keyword evidence="1" id="KW-0175">Coiled coil</keyword>
<accession>A0A6N7PM88</accession>
<protein>
    <recommendedName>
        <fullName evidence="5">Methyltransferase domain-containing protein</fullName>
    </recommendedName>
</protein>
<proteinExistence type="predicted"/>
<dbReference type="InterPro" id="IPR029063">
    <property type="entry name" value="SAM-dependent_MTases_sf"/>
</dbReference>
<organism evidence="3 4">
    <name type="scientific">Polyangium spumosum</name>
    <dbReference type="NCBI Taxonomy" id="889282"/>
    <lineage>
        <taxon>Bacteria</taxon>
        <taxon>Pseudomonadati</taxon>
        <taxon>Myxococcota</taxon>
        <taxon>Polyangia</taxon>
        <taxon>Polyangiales</taxon>
        <taxon>Polyangiaceae</taxon>
        <taxon>Polyangium</taxon>
    </lineage>
</organism>
<feature type="region of interest" description="Disordered" evidence="2">
    <location>
        <begin position="541"/>
        <end position="566"/>
    </location>
</feature>
<dbReference type="EMBL" id="WJIE01000003">
    <property type="protein sequence ID" value="MRG92887.1"/>
    <property type="molecule type" value="Genomic_DNA"/>
</dbReference>
<dbReference type="SUPFAM" id="SSF53335">
    <property type="entry name" value="S-adenosyl-L-methionine-dependent methyltransferases"/>
    <property type="match status" value="1"/>
</dbReference>
<feature type="coiled-coil region" evidence="1">
    <location>
        <begin position="364"/>
        <end position="424"/>
    </location>
</feature>
<dbReference type="CDD" id="cd02440">
    <property type="entry name" value="AdoMet_MTases"/>
    <property type="match status" value="1"/>
</dbReference>
<evidence type="ECO:0008006" key="5">
    <source>
        <dbReference type="Google" id="ProtNLM"/>
    </source>
</evidence>
<feature type="coiled-coil region" evidence="1">
    <location>
        <begin position="275"/>
        <end position="340"/>
    </location>
</feature>
<reference evidence="3 4" key="1">
    <citation type="submission" date="2019-10" db="EMBL/GenBank/DDBJ databases">
        <title>A soil myxobacterium in the family Polyangiaceae.</title>
        <authorList>
            <person name="Li Y."/>
            <person name="Wang J."/>
        </authorList>
    </citation>
    <scope>NUCLEOTIDE SEQUENCE [LARGE SCALE GENOMIC DNA]</scope>
    <source>
        <strain evidence="3 4">DSM 14734</strain>
    </source>
</reference>
<dbReference type="OrthoDB" id="5517958at2"/>
<dbReference type="AlphaFoldDB" id="A0A6N7PM88"/>
<dbReference type="RefSeq" id="WP_153819702.1">
    <property type="nucleotide sequence ID" value="NZ_WJIE01000003.1"/>
</dbReference>
<feature type="compositionally biased region" description="Low complexity" evidence="2">
    <location>
        <begin position="541"/>
        <end position="555"/>
    </location>
</feature>
<gene>
    <name evidence="3" type="ORF">GF068_13240</name>
</gene>
<comment type="caution">
    <text evidence="3">The sequence shown here is derived from an EMBL/GenBank/DDBJ whole genome shotgun (WGS) entry which is preliminary data.</text>
</comment>
<dbReference type="Proteomes" id="UP000440224">
    <property type="component" value="Unassembled WGS sequence"/>
</dbReference>
<keyword evidence="4" id="KW-1185">Reference proteome</keyword>
<dbReference type="Gene3D" id="3.40.50.150">
    <property type="entry name" value="Vaccinia Virus protein VP39"/>
    <property type="match status" value="1"/>
</dbReference>
<sequence length="695" mass="74034">MSAATSNRPVHPSMVLGAYLERFVRARRVAVLGDATLELAERLVERGARLVHAYDPDAARAAEAFTRTSQDRERHVTHAVLAGDLGVRDGAFDVVVVPDLSIFADPSEVLRRARKLAGSAGIAVIASPNPDASRRLLALSAQRNKEASPPGYYALYDLVSLQFPVVRMLGQAPFVGYTVADFAAGPDLEVSVDTSLLQATEEPEHFIAIASERKVSVDAFVVVELSLAEVRDAIGATGAKAADAGRVKELETALAAHDERRRTDEKSAEERAAAAVATAARVVELEAKLERLREVDTRAGDAHVRAERLTHQIRDLEEELRRQRDRATKLAKQLDDEKKLRTKAEVELGLARGTPQIPGAKERIEQLTADLSATRARALELEGELSAAGVGIEELSNDRAALRARVAELELRLAAQEAAAATKEPDPSLLSRVAQLEAALERSEAGRLAAVRRADELAETLAATTAERLHLAEKTQALEKQVATLLAERAAAESMAPEIDALEAQLRERGHHIVVLEAELREGLRVGKELVEELEELRAAAATPAGEATPPAAAPQNGAAVPPSTVGGFAATATEAAPLATTEDVTLPSATLDVTEAMKTQLDTLAARAARSEADLKAAEWRIAQLELSLAAAERGEGEPTAVAVELEQALLAAHQELATLRRAVGPEGAHVAPGVVEQAVLLHQVQDQIDGAAP</sequence>
<feature type="coiled-coil region" evidence="1">
    <location>
        <begin position="602"/>
        <end position="664"/>
    </location>
</feature>
<dbReference type="Gene3D" id="1.10.287.1490">
    <property type="match status" value="1"/>
</dbReference>
<evidence type="ECO:0000313" key="3">
    <source>
        <dbReference type="EMBL" id="MRG92887.1"/>
    </source>
</evidence>
<evidence type="ECO:0000256" key="2">
    <source>
        <dbReference type="SAM" id="MobiDB-lite"/>
    </source>
</evidence>
<evidence type="ECO:0000256" key="1">
    <source>
        <dbReference type="SAM" id="Coils"/>
    </source>
</evidence>
<evidence type="ECO:0000313" key="4">
    <source>
        <dbReference type="Proteomes" id="UP000440224"/>
    </source>
</evidence>
<name>A0A6N7PM88_9BACT</name>